<evidence type="ECO:0000313" key="2">
    <source>
        <dbReference type="Proteomes" id="UP000183257"/>
    </source>
</evidence>
<name>A0A1K1M2Z6_9FLAO</name>
<protein>
    <recommendedName>
        <fullName evidence="3">Right handed beta helix region</fullName>
    </recommendedName>
</protein>
<dbReference type="SUPFAM" id="SSF51126">
    <property type="entry name" value="Pectin lyase-like"/>
    <property type="match status" value="1"/>
</dbReference>
<dbReference type="OrthoDB" id="1111178at2"/>
<dbReference type="STRING" id="76595.SAMN05660313_00287"/>
<dbReference type="NCBIfam" id="NF041518">
    <property type="entry name" value="choice_anch_Q"/>
    <property type="match status" value="1"/>
</dbReference>
<dbReference type="InterPro" id="IPR011050">
    <property type="entry name" value="Pectin_lyase_fold/virulence"/>
</dbReference>
<evidence type="ECO:0008006" key="3">
    <source>
        <dbReference type="Google" id="ProtNLM"/>
    </source>
</evidence>
<accession>A0A1K1M2Z6</accession>
<dbReference type="InterPro" id="IPR059226">
    <property type="entry name" value="Choice_anch_Q_dom"/>
</dbReference>
<sequence length="502" mass="55867">MHSLLYIAIIFFVILGSSCRKDFNFEDSTGNLSFSKDTVYLDTVFSTINSSTYGFKVYNKSNTDLQIPTIKLAKGANSYYKLNVDGQAGESFTNTPLYAKDSLYIFVEINVPNTKVSDFLYTDAILFDSGSNTQKVELVSLVKDAIFLFPTKFENGTTETIVLTLEESNEELTKDGFTLKEDNLHFTASKPYVIYGYATVPKNETLIIDAGARIYFHKNSGILIKDNASIQVNGKLSADENLLENEVLFEADRLEPSYTNVAGQWDGLWIEKGSTNNTINYATIKNASIGIYINGKRESNTTTLTLSNTQIYNSLQTNIYALNSNIEAYNCVIANAGYASLQLKQAGTYNFNHTTIANYWSRTYRTGTALQINNTSTNNTANTLEVNFTNSIIDGNATNELLLIESPSSPLSFKFTNCIIKFDTKVTSNLYNFKDELHYTLPYISAETAFANPLKNSFKIQNNSVAIDNADKNNALKTPLDIKGNNRTISPDIGAYEFTPNN</sequence>
<reference evidence="2" key="1">
    <citation type="submission" date="2016-11" db="EMBL/GenBank/DDBJ databases">
        <authorList>
            <person name="Varghese N."/>
            <person name="Submissions S."/>
        </authorList>
    </citation>
    <scope>NUCLEOTIDE SEQUENCE [LARGE SCALE GENOMIC DNA]</scope>
    <source>
        <strain evidence="2">DSM 24786</strain>
    </source>
</reference>
<evidence type="ECO:0000313" key="1">
    <source>
        <dbReference type="EMBL" id="SFW17523.1"/>
    </source>
</evidence>
<keyword evidence="2" id="KW-1185">Reference proteome</keyword>
<dbReference type="AlphaFoldDB" id="A0A1K1M2Z6"/>
<organism evidence="1 2">
    <name type="scientific">Cellulophaga fucicola</name>
    <dbReference type="NCBI Taxonomy" id="76595"/>
    <lineage>
        <taxon>Bacteria</taxon>
        <taxon>Pseudomonadati</taxon>
        <taxon>Bacteroidota</taxon>
        <taxon>Flavobacteriia</taxon>
        <taxon>Flavobacteriales</taxon>
        <taxon>Flavobacteriaceae</taxon>
        <taxon>Cellulophaga</taxon>
    </lineage>
</organism>
<dbReference type="EMBL" id="FPIY01000001">
    <property type="protein sequence ID" value="SFW17523.1"/>
    <property type="molecule type" value="Genomic_DNA"/>
</dbReference>
<dbReference type="Proteomes" id="UP000183257">
    <property type="component" value="Unassembled WGS sequence"/>
</dbReference>
<gene>
    <name evidence="1" type="ORF">SAMN05660313_00287</name>
</gene>
<proteinExistence type="predicted"/>